<dbReference type="AlphaFoldDB" id="A0A0X8H0F4"/>
<dbReference type="InterPro" id="IPR006203">
    <property type="entry name" value="GHMP_knse_ATP-bd_CS"/>
</dbReference>
<dbReference type="PRINTS" id="PR00473">
    <property type="entry name" value="GALCTOKINASE"/>
</dbReference>
<dbReference type="InterPro" id="IPR013750">
    <property type="entry name" value="GHMP_kinase_C_dom"/>
</dbReference>
<protein>
    <recommendedName>
        <fullName evidence="11 12">Galactokinase</fullName>
        <ecNumber evidence="11 12">2.7.1.6</ecNumber>
    </recommendedName>
    <alternativeName>
        <fullName evidence="11">Galactose kinase</fullName>
    </alternativeName>
</protein>
<proteinExistence type="inferred from homology"/>
<organism evidence="16 17">
    <name type="scientific">Erysipelothrix larvae</name>
    <dbReference type="NCBI Taxonomy" id="1514105"/>
    <lineage>
        <taxon>Bacteria</taxon>
        <taxon>Bacillati</taxon>
        <taxon>Bacillota</taxon>
        <taxon>Erysipelotrichia</taxon>
        <taxon>Erysipelotrichales</taxon>
        <taxon>Erysipelotrichaceae</taxon>
        <taxon>Erysipelothrix</taxon>
    </lineage>
</organism>
<dbReference type="PANTHER" id="PTHR10457:SF7">
    <property type="entry name" value="GALACTOKINASE-RELATED"/>
    <property type="match status" value="1"/>
</dbReference>
<feature type="domain" description="GHMP kinase N-terminal" evidence="13">
    <location>
        <begin position="93"/>
        <end position="182"/>
    </location>
</feature>
<evidence type="ECO:0000259" key="15">
    <source>
        <dbReference type="Pfam" id="PF10509"/>
    </source>
</evidence>
<dbReference type="Pfam" id="PF08544">
    <property type="entry name" value="GHMP_kinases_C"/>
    <property type="match status" value="1"/>
</dbReference>
<evidence type="ECO:0000256" key="12">
    <source>
        <dbReference type="NCBIfam" id="TIGR00131"/>
    </source>
</evidence>
<dbReference type="OrthoDB" id="250531at2"/>
<evidence type="ECO:0000256" key="10">
    <source>
        <dbReference type="ARBA" id="ARBA00023277"/>
    </source>
</evidence>
<dbReference type="Pfam" id="PF00288">
    <property type="entry name" value="GHMP_kinases_N"/>
    <property type="match status" value="1"/>
</dbReference>
<dbReference type="EC" id="2.7.1.6" evidence="11 12"/>
<comment type="catalytic activity">
    <reaction evidence="11">
        <text>alpha-D-galactose + ATP = alpha-D-galactose 1-phosphate + ADP + H(+)</text>
        <dbReference type="Rhea" id="RHEA:13553"/>
        <dbReference type="ChEBI" id="CHEBI:15378"/>
        <dbReference type="ChEBI" id="CHEBI:28061"/>
        <dbReference type="ChEBI" id="CHEBI:30616"/>
        <dbReference type="ChEBI" id="CHEBI:58336"/>
        <dbReference type="ChEBI" id="CHEBI:456216"/>
        <dbReference type="EC" id="2.7.1.6"/>
    </reaction>
</comment>
<keyword evidence="9 11" id="KW-0299">Galactose metabolism</keyword>
<keyword evidence="17" id="KW-1185">Reference proteome</keyword>
<evidence type="ECO:0000259" key="13">
    <source>
        <dbReference type="Pfam" id="PF00288"/>
    </source>
</evidence>
<feature type="binding site" evidence="11">
    <location>
        <begin position="33"/>
        <end position="36"/>
    </location>
    <ligand>
        <name>substrate</name>
    </ligand>
</feature>
<dbReference type="InterPro" id="IPR019741">
    <property type="entry name" value="Galactokinase_CS"/>
</dbReference>
<feature type="binding site" evidence="11">
    <location>
        <position position="130"/>
    </location>
    <ligand>
        <name>Mg(2+)</name>
        <dbReference type="ChEBI" id="CHEBI:18420"/>
    </ligand>
</feature>
<evidence type="ECO:0000256" key="4">
    <source>
        <dbReference type="ARBA" id="ARBA00022723"/>
    </source>
</evidence>
<dbReference type="InterPro" id="IPR006204">
    <property type="entry name" value="GHMP_kinase_N_dom"/>
</dbReference>
<feature type="site" description="Transition state stabilizer" evidence="11">
    <location>
        <position position="27"/>
    </location>
</feature>
<keyword evidence="8 11" id="KW-0460">Magnesium</keyword>
<keyword evidence="3 11" id="KW-0808">Transferase</keyword>
<dbReference type="PIRSF" id="PIRSF000530">
    <property type="entry name" value="Galactokinase"/>
    <property type="match status" value="1"/>
</dbReference>
<feature type="domain" description="GHMP kinase C-terminal" evidence="14">
    <location>
        <begin position="290"/>
        <end position="366"/>
    </location>
</feature>
<dbReference type="GO" id="GO:0005829">
    <property type="term" value="C:cytosol"/>
    <property type="evidence" value="ECO:0007669"/>
    <property type="project" value="TreeGrafter"/>
</dbReference>
<feature type="binding site" evidence="11">
    <location>
        <position position="162"/>
    </location>
    <ligand>
        <name>Mg(2+)</name>
        <dbReference type="ChEBI" id="CHEBI:18420"/>
    </ligand>
</feature>
<dbReference type="SUPFAM" id="SSF54211">
    <property type="entry name" value="Ribosomal protein S5 domain 2-like"/>
    <property type="match status" value="1"/>
</dbReference>
<dbReference type="Pfam" id="PF10509">
    <property type="entry name" value="GalKase_gal_bdg"/>
    <property type="match status" value="1"/>
</dbReference>
<dbReference type="Gene3D" id="3.30.70.890">
    <property type="entry name" value="GHMP kinase, C-terminal domain"/>
    <property type="match status" value="1"/>
</dbReference>
<gene>
    <name evidence="11" type="primary">galK</name>
    <name evidence="16" type="ORF">AOC36_07200</name>
</gene>
<keyword evidence="2 11" id="KW-0963">Cytoplasm</keyword>
<evidence type="ECO:0000256" key="5">
    <source>
        <dbReference type="ARBA" id="ARBA00022741"/>
    </source>
</evidence>
<keyword evidence="6 11" id="KW-0418">Kinase</keyword>
<evidence type="ECO:0000259" key="14">
    <source>
        <dbReference type="Pfam" id="PF08544"/>
    </source>
</evidence>
<dbReference type="GO" id="GO:0005524">
    <property type="term" value="F:ATP binding"/>
    <property type="evidence" value="ECO:0007669"/>
    <property type="project" value="UniProtKB-UniRule"/>
</dbReference>
<evidence type="ECO:0000256" key="8">
    <source>
        <dbReference type="ARBA" id="ARBA00022842"/>
    </source>
</evidence>
<keyword evidence="5 11" id="KW-0547">Nucleotide-binding</keyword>
<evidence type="ECO:0000256" key="11">
    <source>
        <dbReference type="HAMAP-Rule" id="MF_00246"/>
    </source>
</evidence>
<dbReference type="Proteomes" id="UP000063781">
    <property type="component" value="Chromosome"/>
</dbReference>
<dbReference type="SUPFAM" id="SSF55060">
    <property type="entry name" value="GHMP Kinase, C-terminal domain"/>
    <property type="match status" value="1"/>
</dbReference>
<name>A0A0X8H0F4_9FIRM</name>
<dbReference type="PANTHER" id="PTHR10457">
    <property type="entry name" value="MEVALONATE KINASE/GALACTOKINASE"/>
    <property type="match status" value="1"/>
</dbReference>
<sequence length="389" mass="43576">MGYEGLKQVFQEIYKSPGERVFFAPGRINLIGEHIDYNGGNVFPCAIDLGTYAVVKKREDRIVRFYSTNMPEKGVIEISLDDLSYNKEHGWTNYPKGVLYMLAQSNKEVPFGFDIAYEGNIPNGSGLSSSASISVLTCWVVNELYNLGVQPIECAQIVQKTENEYLGVSTGIMDQFAITMGKEKYAMLLDTSDLSYQYVPFDFEDATLLIMNTCKRRELIESAYNTRRDECEQALKIVREVYAVDALCSLSLVQLEAIQNRFEDETIYKRARHAVSENERTHKAVDVLTLHDANAFGELMNQSHTSLRDDYEVTGIELDTLVQTAQSIEGTYGARVTGAGFGGCSIALVKHDAVSEVIQKVRSVYVDTIGYEPAFYTVTPSRGVHEIIE</sequence>
<evidence type="ECO:0000256" key="7">
    <source>
        <dbReference type="ARBA" id="ARBA00022840"/>
    </source>
</evidence>
<comment type="subcellular location">
    <subcellularLocation>
        <location evidence="11">Cytoplasm</location>
    </subcellularLocation>
</comment>
<comment type="pathway">
    <text evidence="11">Carbohydrate metabolism; galactose metabolism.</text>
</comment>
<dbReference type="InterPro" id="IPR020568">
    <property type="entry name" value="Ribosomal_Su5_D2-typ_SF"/>
</dbReference>
<evidence type="ECO:0000256" key="9">
    <source>
        <dbReference type="ARBA" id="ARBA00023144"/>
    </source>
</evidence>
<dbReference type="PROSITE" id="PS00627">
    <property type="entry name" value="GHMP_KINASES_ATP"/>
    <property type="match status" value="1"/>
</dbReference>
<dbReference type="InterPro" id="IPR019539">
    <property type="entry name" value="GalKase_N"/>
</dbReference>
<feature type="binding site" evidence="11">
    <location>
        <position position="67"/>
    </location>
    <ligand>
        <name>ATP</name>
        <dbReference type="ChEBI" id="CHEBI:30616"/>
    </ligand>
</feature>
<dbReference type="FunFam" id="3.30.70.890:FF:000001">
    <property type="entry name" value="Galactokinase"/>
    <property type="match status" value="1"/>
</dbReference>
<dbReference type="GO" id="GO:0004335">
    <property type="term" value="F:galactokinase activity"/>
    <property type="evidence" value="ECO:0007669"/>
    <property type="project" value="UniProtKB-UniRule"/>
</dbReference>
<dbReference type="UniPathway" id="UPA00214"/>
<accession>A0A0X8H0F4</accession>
<dbReference type="NCBIfam" id="TIGR00131">
    <property type="entry name" value="gal_kin"/>
    <property type="match status" value="1"/>
</dbReference>
<comment type="similarity">
    <text evidence="1 11">Belongs to the GHMP kinase family. GalK subfamily.</text>
</comment>
<dbReference type="InterPro" id="IPR036554">
    <property type="entry name" value="GHMP_kinase_C_sf"/>
</dbReference>
<evidence type="ECO:0000313" key="16">
    <source>
        <dbReference type="EMBL" id="AMC93776.1"/>
    </source>
</evidence>
<evidence type="ECO:0000313" key="17">
    <source>
        <dbReference type="Proteomes" id="UP000063781"/>
    </source>
</evidence>
<dbReference type="InterPro" id="IPR014721">
    <property type="entry name" value="Ribsml_uS5_D2-typ_fold_subgr"/>
</dbReference>
<feature type="domain" description="Galactokinase N-terminal" evidence="15">
    <location>
        <begin position="9"/>
        <end position="57"/>
    </location>
</feature>
<keyword evidence="7 11" id="KW-0067">ATP-binding</keyword>
<evidence type="ECO:0000256" key="2">
    <source>
        <dbReference type="ARBA" id="ARBA00022490"/>
    </source>
</evidence>
<dbReference type="EMBL" id="CP013213">
    <property type="protein sequence ID" value="AMC93776.1"/>
    <property type="molecule type" value="Genomic_DNA"/>
</dbReference>
<evidence type="ECO:0000256" key="1">
    <source>
        <dbReference type="ARBA" id="ARBA00006566"/>
    </source>
</evidence>
<reference evidence="16 17" key="1">
    <citation type="submission" date="2015-10" db="EMBL/GenBank/DDBJ databases">
        <title>Erysipelothrix larvae sp. LV19 isolated from the larval gut of the rhinoceros beetle, Trypoxylus dichotomus.</title>
        <authorList>
            <person name="Lim S."/>
            <person name="Kim B.-C."/>
        </authorList>
    </citation>
    <scope>NUCLEOTIDE SEQUENCE [LARGE SCALE GENOMIC DNA]</scope>
    <source>
        <strain evidence="16 17">LV19</strain>
    </source>
</reference>
<feature type="binding site" evidence="11">
    <location>
        <begin position="124"/>
        <end position="130"/>
    </location>
    <ligand>
        <name>ATP</name>
        <dbReference type="ChEBI" id="CHEBI:30616"/>
    </ligand>
</feature>
<feature type="active site" description="Proton acceptor" evidence="11">
    <location>
        <position position="174"/>
    </location>
</feature>
<dbReference type="KEGG" id="erl:AOC36_07200"/>
<feature type="binding site" evidence="11">
    <location>
        <position position="224"/>
    </location>
    <ligand>
        <name>substrate</name>
    </ligand>
</feature>
<dbReference type="RefSeq" id="WP_067632872.1">
    <property type="nucleotide sequence ID" value="NZ_CP013213.1"/>
</dbReference>
<dbReference type="GO" id="GO:0006012">
    <property type="term" value="P:galactose metabolic process"/>
    <property type="evidence" value="ECO:0007669"/>
    <property type="project" value="UniProtKB-UniRule"/>
</dbReference>
<dbReference type="FunFam" id="3.30.230.10:FF:000017">
    <property type="entry name" value="Galactokinase"/>
    <property type="match status" value="1"/>
</dbReference>
<dbReference type="InterPro" id="IPR006206">
    <property type="entry name" value="Mevalonate/galactokinase"/>
</dbReference>
<dbReference type="PRINTS" id="PR00959">
    <property type="entry name" value="MEVGALKINASE"/>
</dbReference>
<evidence type="ECO:0000256" key="3">
    <source>
        <dbReference type="ARBA" id="ARBA00022679"/>
    </source>
</evidence>
<keyword evidence="4 11" id="KW-0479">Metal-binding</keyword>
<dbReference type="NCBIfam" id="NF003705">
    <property type="entry name" value="PRK05322.1"/>
    <property type="match status" value="1"/>
</dbReference>
<dbReference type="GO" id="GO:0000287">
    <property type="term" value="F:magnesium ion binding"/>
    <property type="evidence" value="ECO:0007669"/>
    <property type="project" value="UniProtKB-UniRule"/>
</dbReference>
<dbReference type="InterPro" id="IPR000705">
    <property type="entry name" value="Galactokinase"/>
</dbReference>
<keyword evidence="10 11" id="KW-0119">Carbohydrate metabolism</keyword>
<dbReference type="Gene3D" id="3.30.230.10">
    <property type="match status" value="1"/>
</dbReference>
<dbReference type="STRING" id="1514105.AOC36_07200"/>
<evidence type="ECO:0000256" key="6">
    <source>
        <dbReference type="ARBA" id="ARBA00022777"/>
    </source>
</evidence>
<dbReference type="InterPro" id="IPR022963">
    <property type="entry name" value="Galactokinase_bac"/>
</dbReference>
<dbReference type="HAMAP" id="MF_00246">
    <property type="entry name" value="Galactokinase"/>
    <property type="match status" value="1"/>
</dbReference>
<dbReference type="PROSITE" id="PS00106">
    <property type="entry name" value="GALACTOKINASE"/>
    <property type="match status" value="1"/>
</dbReference>
<comment type="function">
    <text evidence="11">Catalyzes the transfer of the gamma-phosphate of ATP to D-galactose to form alpha-D-galactose-1-phosphate (Gal-1-P).</text>
</comment>